<reference evidence="1 2" key="1">
    <citation type="journal article" date="2019" name="Sci. Rep.">
        <title>Orb-weaving spider Araneus ventricosus genome elucidates the spidroin gene catalogue.</title>
        <authorList>
            <person name="Kono N."/>
            <person name="Nakamura H."/>
            <person name="Ohtoshi R."/>
            <person name="Moran D.A.P."/>
            <person name="Shinohara A."/>
            <person name="Yoshida Y."/>
            <person name="Fujiwara M."/>
            <person name="Mori M."/>
            <person name="Tomita M."/>
            <person name="Arakawa K."/>
        </authorList>
    </citation>
    <scope>NUCLEOTIDE SEQUENCE [LARGE SCALE GENOMIC DNA]</scope>
</reference>
<dbReference type="Proteomes" id="UP000499080">
    <property type="component" value="Unassembled WGS sequence"/>
</dbReference>
<sequence>MLKESEFCAFGTIKENRMAKCPLKSLKDTEKKSKEDSWTIDLMKTMKFLQECKESTLAFFMDPSYNLFHALNKA</sequence>
<feature type="non-terminal residue" evidence="1">
    <location>
        <position position="74"/>
    </location>
</feature>
<organism evidence="1 2">
    <name type="scientific">Araneus ventricosus</name>
    <name type="common">Orbweaver spider</name>
    <name type="synonym">Epeira ventricosa</name>
    <dbReference type="NCBI Taxonomy" id="182803"/>
    <lineage>
        <taxon>Eukaryota</taxon>
        <taxon>Metazoa</taxon>
        <taxon>Ecdysozoa</taxon>
        <taxon>Arthropoda</taxon>
        <taxon>Chelicerata</taxon>
        <taxon>Arachnida</taxon>
        <taxon>Araneae</taxon>
        <taxon>Araneomorphae</taxon>
        <taxon>Entelegynae</taxon>
        <taxon>Araneoidea</taxon>
        <taxon>Araneidae</taxon>
        <taxon>Araneus</taxon>
    </lineage>
</organism>
<keyword evidence="2" id="KW-1185">Reference proteome</keyword>
<accession>A0A4Y1ZLS4</accession>
<evidence type="ECO:0000313" key="1">
    <source>
        <dbReference type="EMBL" id="GBL57059.1"/>
    </source>
</evidence>
<gene>
    <name evidence="1" type="ORF">AVEN_163845_1</name>
</gene>
<protein>
    <submittedName>
        <fullName evidence="1">Uncharacterized protein</fullName>
    </submittedName>
</protein>
<dbReference type="EMBL" id="BGPR01075748">
    <property type="protein sequence ID" value="GBL57059.1"/>
    <property type="molecule type" value="Genomic_DNA"/>
</dbReference>
<comment type="caution">
    <text evidence="1">The sequence shown here is derived from an EMBL/GenBank/DDBJ whole genome shotgun (WGS) entry which is preliminary data.</text>
</comment>
<name>A0A4Y1ZLS4_ARAVE</name>
<dbReference type="AlphaFoldDB" id="A0A4Y1ZLS4"/>
<evidence type="ECO:0000313" key="2">
    <source>
        <dbReference type="Proteomes" id="UP000499080"/>
    </source>
</evidence>
<proteinExistence type="predicted"/>